<keyword evidence="5" id="KW-1185">Reference proteome</keyword>
<evidence type="ECO:0000256" key="1">
    <source>
        <dbReference type="ARBA" id="ARBA00009623"/>
    </source>
</evidence>
<evidence type="ECO:0000259" key="3">
    <source>
        <dbReference type="PROSITE" id="PS51186"/>
    </source>
</evidence>
<evidence type="ECO:0000313" key="5">
    <source>
        <dbReference type="Proteomes" id="UP000029264"/>
    </source>
</evidence>
<organism evidence="4 5">
    <name type="scientific">Shewanella mangrovi</name>
    <dbReference type="NCBI Taxonomy" id="1515746"/>
    <lineage>
        <taxon>Bacteria</taxon>
        <taxon>Pseudomonadati</taxon>
        <taxon>Pseudomonadota</taxon>
        <taxon>Gammaproteobacteria</taxon>
        <taxon>Alteromonadales</taxon>
        <taxon>Shewanellaceae</taxon>
        <taxon>Shewanella</taxon>
    </lineage>
</organism>
<dbReference type="RefSeq" id="WP_037445461.1">
    <property type="nucleotide sequence ID" value="NZ_JPEO01000022.1"/>
</dbReference>
<dbReference type="eggNOG" id="COG2153">
    <property type="taxonomic scope" value="Bacteria"/>
</dbReference>
<dbReference type="GO" id="GO:0016747">
    <property type="term" value="F:acyltransferase activity, transferring groups other than amino-acyl groups"/>
    <property type="evidence" value="ECO:0007669"/>
    <property type="project" value="InterPro"/>
</dbReference>
<dbReference type="OrthoDB" id="9796171at2"/>
<protein>
    <recommendedName>
        <fullName evidence="2">Protein ElaA</fullName>
    </recommendedName>
</protein>
<dbReference type="STRING" id="1515746.HR45_17625"/>
<accession>A0A094LM75</accession>
<dbReference type="FunFam" id="3.40.630.30:FF:000035">
    <property type="entry name" value="GNAT family N-acetyltransferase"/>
    <property type="match status" value="1"/>
</dbReference>
<sequence>MQWQSRRFSELSASTLYQLLRLRVDVFVVEQQCAYPELDGKDCHPDARHLLAYNDAGDLLAYARLLPPGLSYAEPSIGRVLVNPAFRQHGTGKALMKQAISLCQQYWPHQAIKIGAQEYLSSFYHALGFVAVSDMYLEDDIPHVDMLLSQQ</sequence>
<dbReference type="SUPFAM" id="SSF55729">
    <property type="entry name" value="Acyl-CoA N-acyltransferases (Nat)"/>
    <property type="match status" value="1"/>
</dbReference>
<proteinExistence type="inferred from homology"/>
<gene>
    <name evidence="4" type="ORF">HR45_17625</name>
</gene>
<dbReference type="Pfam" id="PF13673">
    <property type="entry name" value="Acetyltransf_10"/>
    <property type="match status" value="1"/>
</dbReference>
<dbReference type="InterPro" id="IPR016181">
    <property type="entry name" value="Acyl_CoA_acyltransferase"/>
</dbReference>
<comment type="similarity">
    <text evidence="1">Belongs to the UPF0039 (ElaA) family.</text>
</comment>
<dbReference type="PROSITE" id="PS51186">
    <property type="entry name" value="GNAT"/>
    <property type="match status" value="1"/>
</dbReference>
<dbReference type="Proteomes" id="UP000029264">
    <property type="component" value="Unassembled WGS sequence"/>
</dbReference>
<feature type="domain" description="N-acetyltransferase" evidence="3">
    <location>
        <begin position="6"/>
        <end position="151"/>
    </location>
</feature>
<dbReference type="Gene3D" id="3.40.630.30">
    <property type="match status" value="1"/>
</dbReference>
<dbReference type="EMBL" id="JPEO01000022">
    <property type="protein sequence ID" value="KFZ36208.1"/>
    <property type="molecule type" value="Genomic_DNA"/>
</dbReference>
<dbReference type="CDD" id="cd04301">
    <property type="entry name" value="NAT_SF"/>
    <property type="match status" value="1"/>
</dbReference>
<dbReference type="InterPro" id="IPR000182">
    <property type="entry name" value="GNAT_dom"/>
</dbReference>
<dbReference type="AlphaFoldDB" id="A0A094LM75"/>
<name>A0A094LM75_9GAMM</name>
<evidence type="ECO:0000256" key="2">
    <source>
        <dbReference type="ARBA" id="ARBA00072224"/>
    </source>
</evidence>
<evidence type="ECO:0000313" key="4">
    <source>
        <dbReference type="EMBL" id="KFZ36208.1"/>
    </source>
</evidence>
<comment type="caution">
    <text evidence="4">The sequence shown here is derived from an EMBL/GenBank/DDBJ whole genome shotgun (WGS) entry which is preliminary data.</text>
</comment>
<reference evidence="4 5" key="1">
    <citation type="submission" date="2014-06" db="EMBL/GenBank/DDBJ databases">
        <title>Shewanella sp. YQH10.</title>
        <authorList>
            <person name="Liu Y."/>
            <person name="Zeng R."/>
        </authorList>
    </citation>
    <scope>NUCLEOTIDE SEQUENCE [LARGE SCALE GENOMIC DNA]</scope>
    <source>
        <strain evidence="4 5">YQH10</strain>
    </source>
</reference>